<dbReference type="Proteomes" id="UP000015106">
    <property type="component" value="Chromosome 6"/>
</dbReference>
<dbReference type="EnsemblPlants" id="TuG1812G0600003468.01.T01">
    <property type="protein sequence ID" value="TuG1812G0600003468.01.T01.cds269117"/>
    <property type="gene ID" value="TuG1812G0600003468.01"/>
</dbReference>
<feature type="compositionally biased region" description="Polar residues" evidence="1">
    <location>
        <begin position="17"/>
        <end position="30"/>
    </location>
</feature>
<feature type="region of interest" description="Disordered" evidence="1">
    <location>
        <begin position="1"/>
        <end position="51"/>
    </location>
</feature>
<name>A0A8R7RDD8_TRIUA</name>
<keyword evidence="3" id="KW-1185">Reference proteome</keyword>
<dbReference type="Gramene" id="TuG1812G0600003468.01.T01">
    <property type="protein sequence ID" value="TuG1812G0600003468.01.T01.cds269117"/>
    <property type="gene ID" value="TuG1812G0600003468.01"/>
</dbReference>
<sequence>RAPEAQNLDILEVPLHNKSNPPSSSRTHIPNKNPHLAAATAQPIRSPLPIPPPVLNPEALVDSVVPPQQPQPEVPRGYPLTWWVPPPAGSLASLTLPTPAIPPASSIPWY</sequence>
<protein>
    <submittedName>
        <fullName evidence="2">Uncharacterized protein</fullName>
    </submittedName>
</protein>
<dbReference type="AlphaFoldDB" id="A0A8R7RDD8"/>
<evidence type="ECO:0000313" key="2">
    <source>
        <dbReference type="EnsemblPlants" id="TuG1812U0000265100.01.T01.s_cds5719"/>
    </source>
</evidence>
<proteinExistence type="predicted"/>
<evidence type="ECO:0000313" key="3">
    <source>
        <dbReference type="Proteomes" id="UP000015106"/>
    </source>
</evidence>
<dbReference type="Gramene" id="TuG1812U0000265100.01.T01">
    <property type="protein sequence ID" value="TuG1812U0000265100.01.T01.s_cds5719"/>
    <property type="gene ID" value="TuG1812U0000265100.01"/>
</dbReference>
<dbReference type="EnsemblPlants" id="TuG1812U0000265100.01.T01">
    <property type="protein sequence ID" value="TuG1812U0000265100.01.T01.s_cds5719"/>
    <property type="gene ID" value="TuG1812U0000265100.01"/>
</dbReference>
<evidence type="ECO:0000256" key="1">
    <source>
        <dbReference type="SAM" id="MobiDB-lite"/>
    </source>
</evidence>
<organism evidence="2 3">
    <name type="scientific">Triticum urartu</name>
    <name type="common">Red wild einkorn</name>
    <name type="synonym">Crithodium urartu</name>
    <dbReference type="NCBI Taxonomy" id="4572"/>
    <lineage>
        <taxon>Eukaryota</taxon>
        <taxon>Viridiplantae</taxon>
        <taxon>Streptophyta</taxon>
        <taxon>Embryophyta</taxon>
        <taxon>Tracheophyta</taxon>
        <taxon>Spermatophyta</taxon>
        <taxon>Magnoliopsida</taxon>
        <taxon>Liliopsida</taxon>
        <taxon>Poales</taxon>
        <taxon>Poaceae</taxon>
        <taxon>BOP clade</taxon>
        <taxon>Pooideae</taxon>
        <taxon>Triticodae</taxon>
        <taxon>Triticeae</taxon>
        <taxon>Triticinae</taxon>
        <taxon>Triticum</taxon>
    </lineage>
</organism>
<reference evidence="2" key="3">
    <citation type="submission" date="2022-06" db="UniProtKB">
        <authorList>
            <consortium name="EnsemblPlants"/>
        </authorList>
    </citation>
    <scope>IDENTIFICATION</scope>
</reference>
<accession>A0A8R7RDD8</accession>
<reference evidence="2" key="2">
    <citation type="submission" date="2018-03" db="EMBL/GenBank/DDBJ databases">
        <title>The Triticum urartu genome reveals the dynamic nature of wheat genome evolution.</title>
        <authorList>
            <person name="Ling H."/>
            <person name="Ma B."/>
            <person name="Shi X."/>
            <person name="Liu H."/>
            <person name="Dong L."/>
            <person name="Sun H."/>
            <person name="Cao Y."/>
            <person name="Gao Q."/>
            <person name="Zheng S."/>
            <person name="Li Y."/>
            <person name="Yu Y."/>
            <person name="Du H."/>
            <person name="Qi M."/>
            <person name="Li Y."/>
            <person name="Yu H."/>
            <person name="Cui Y."/>
            <person name="Wang N."/>
            <person name="Chen C."/>
            <person name="Wu H."/>
            <person name="Zhao Y."/>
            <person name="Zhang J."/>
            <person name="Li Y."/>
            <person name="Zhou W."/>
            <person name="Zhang B."/>
            <person name="Hu W."/>
            <person name="Eijk M."/>
            <person name="Tang J."/>
            <person name="Witsenboer H."/>
            <person name="Zhao S."/>
            <person name="Li Z."/>
            <person name="Zhang A."/>
            <person name="Wang D."/>
            <person name="Liang C."/>
        </authorList>
    </citation>
    <scope>NUCLEOTIDE SEQUENCE [LARGE SCALE GENOMIC DNA]</scope>
    <source>
        <strain evidence="2">cv. G1812</strain>
    </source>
</reference>
<reference evidence="3" key="1">
    <citation type="journal article" date="2013" name="Nature">
        <title>Draft genome of the wheat A-genome progenitor Triticum urartu.</title>
        <authorList>
            <person name="Ling H.Q."/>
            <person name="Zhao S."/>
            <person name="Liu D."/>
            <person name="Wang J."/>
            <person name="Sun H."/>
            <person name="Zhang C."/>
            <person name="Fan H."/>
            <person name="Li D."/>
            <person name="Dong L."/>
            <person name="Tao Y."/>
            <person name="Gao C."/>
            <person name="Wu H."/>
            <person name="Li Y."/>
            <person name="Cui Y."/>
            <person name="Guo X."/>
            <person name="Zheng S."/>
            <person name="Wang B."/>
            <person name="Yu K."/>
            <person name="Liang Q."/>
            <person name="Yang W."/>
            <person name="Lou X."/>
            <person name="Chen J."/>
            <person name="Feng M."/>
            <person name="Jian J."/>
            <person name="Zhang X."/>
            <person name="Luo G."/>
            <person name="Jiang Y."/>
            <person name="Liu J."/>
            <person name="Wang Z."/>
            <person name="Sha Y."/>
            <person name="Zhang B."/>
            <person name="Wu H."/>
            <person name="Tang D."/>
            <person name="Shen Q."/>
            <person name="Xue P."/>
            <person name="Zou S."/>
            <person name="Wang X."/>
            <person name="Liu X."/>
            <person name="Wang F."/>
            <person name="Yang Y."/>
            <person name="An X."/>
            <person name="Dong Z."/>
            <person name="Zhang K."/>
            <person name="Zhang X."/>
            <person name="Luo M.C."/>
            <person name="Dvorak J."/>
            <person name="Tong Y."/>
            <person name="Wang J."/>
            <person name="Yang H."/>
            <person name="Li Z."/>
            <person name="Wang D."/>
            <person name="Zhang A."/>
            <person name="Wang J."/>
        </authorList>
    </citation>
    <scope>NUCLEOTIDE SEQUENCE</scope>
    <source>
        <strain evidence="3">cv. G1812</strain>
    </source>
</reference>